<feature type="domain" description="Rhodopsin" evidence="7">
    <location>
        <begin position="32"/>
        <end position="252"/>
    </location>
</feature>
<dbReference type="Pfam" id="PF20684">
    <property type="entry name" value="Fung_rhodopsin"/>
    <property type="match status" value="1"/>
</dbReference>
<dbReference type="EMBL" id="JAPCWZ010000009">
    <property type="protein sequence ID" value="KAK8851121.1"/>
    <property type="molecule type" value="Genomic_DNA"/>
</dbReference>
<comment type="subcellular location">
    <subcellularLocation>
        <location evidence="1">Membrane</location>
        <topology evidence="1">Multi-pass membrane protein</topology>
    </subcellularLocation>
</comment>
<comment type="similarity">
    <text evidence="5">Belongs to the SAT4 family.</text>
</comment>
<dbReference type="InterPro" id="IPR049326">
    <property type="entry name" value="Rhodopsin_dom_fungi"/>
</dbReference>
<dbReference type="PANTHER" id="PTHR33048:SF47">
    <property type="entry name" value="INTEGRAL MEMBRANE PROTEIN-RELATED"/>
    <property type="match status" value="1"/>
</dbReference>
<name>A0ABR2HPU7_9PEZI</name>
<feature type="transmembrane region" description="Helical" evidence="6">
    <location>
        <begin position="158"/>
        <end position="181"/>
    </location>
</feature>
<feature type="transmembrane region" description="Helical" evidence="6">
    <location>
        <begin position="227"/>
        <end position="246"/>
    </location>
</feature>
<evidence type="ECO:0000256" key="4">
    <source>
        <dbReference type="ARBA" id="ARBA00023136"/>
    </source>
</evidence>
<keyword evidence="9" id="KW-1185">Reference proteome</keyword>
<comment type="caution">
    <text evidence="8">The sequence shown here is derived from an EMBL/GenBank/DDBJ whole genome shotgun (WGS) entry which is preliminary data.</text>
</comment>
<reference evidence="8 9" key="1">
    <citation type="journal article" date="2024" name="IMA Fungus">
        <title>Apiospora arundinis, a panoply of carbohydrate-active enzymes and secondary metabolites.</title>
        <authorList>
            <person name="Sorensen T."/>
            <person name="Petersen C."/>
            <person name="Muurmann A.T."/>
            <person name="Christiansen J.V."/>
            <person name="Brundto M.L."/>
            <person name="Overgaard C.K."/>
            <person name="Boysen A.T."/>
            <person name="Wollenberg R.D."/>
            <person name="Larsen T.O."/>
            <person name="Sorensen J.L."/>
            <person name="Nielsen K.L."/>
            <person name="Sondergaard T.E."/>
        </authorList>
    </citation>
    <scope>NUCLEOTIDE SEQUENCE [LARGE SCALE GENOMIC DNA]</scope>
    <source>
        <strain evidence="8 9">AAU 773</strain>
    </source>
</reference>
<keyword evidence="2 6" id="KW-0812">Transmembrane</keyword>
<dbReference type="InterPro" id="IPR052337">
    <property type="entry name" value="SAT4-like"/>
</dbReference>
<dbReference type="Proteomes" id="UP001390339">
    <property type="component" value="Unassembled WGS sequence"/>
</dbReference>
<accession>A0ABR2HPU7</accession>
<feature type="transmembrane region" description="Helical" evidence="6">
    <location>
        <begin position="48"/>
        <end position="70"/>
    </location>
</feature>
<evidence type="ECO:0000256" key="3">
    <source>
        <dbReference type="ARBA" id="ARBA00022989"/>
    </source>
</evidence>
<evidence type="ECO:0000256" key="6">
    <source>
        <dbReference type="SAM" id="Phobius"/>
    </source>
</evidence>
<feature type="transmembrane region" description="Helical" evidence="6">
    <location>
        <begin position="14"/>
        <end position="36"/>
    </location>
</feature>
<keyword evidence="3 6" id="KW-1133">Transmembrane helix</keyword>
<evidence type="ECO:0000259" key="7">
    <source>
        <dbReference type="Pfam" id="PF20684"/>
    </source>
</evidence>
<protein>
    <submittedName>
        <fullName evidence="8">Integral membrane protein PTH11</fullName>
    </submittedName>
</protein>
<evidence type="ECO:0000313" key="9">
    <source>
        <dbReference type="Proteomes" id="UP001390339"/>
    </source>
</evidence>
<sequence length="288" mass="32599">MTTLHPIEDATEKILVAMVILFSTFPTCAVGLRLWARRISEQRLRWSDAFILLDYATLLSYWANTLYSFLTVSKQGMATSEMLFVATVYLLKLSTLALIQELFCNNTSAPVKTALSILKYLTVICATASVTGTLYNAFPTDPNLDWTPERYYKNKVNGMFNFTADVVLDFIVFLLPIWQLFPLRLASRKKGSVMLAFGLSFLTCLIALVRTILWYQEWFPSLLIMKWFLLGLEPSVGIVAVSIPLLRPVFRREDRDVQGVKMHRLPSRARAGYSASTIVVSSNASQPR</sequence>
<evidence type="ECO:0000313" key="8">
    <source>
        <dbReference type="EMBL" id="KAK8851121.1"/>
    </source>
</evidence>
<evidence type="ECO:0000256" key="1">
    <source>
        <dbReference type="ARBA" id="ARBA00004141"/>
    </source>
</evidence>
<feature type="transmembrane region" description="Helical" evidence="6">
    <location>
        <begin position="82"/>
        <end position="99"/>
    </location>
</feature>
<gene>
    <name evidence="8" type="ORF">PGQ11_013600</name>
</gene>
<organism evidence="8 9">
    <name type="scientific">Apiospora arundinis</name>
    <dbReference type="NCBI Taxonomy" id="335852"/>
    <lineage>
        <taxon>Eukaryota</taxon>
        <taxon>Fungi</taxon>
        <taxon>Dikarya</taxon>
        <taxon>Ascomycota</taxon>
        <taxon>Pezizomycotina</taxon>
        <taxon>Sordariomycetes</taxon>
        <taxon>Xylariomycetidae</taxon>
        <taxon>Amphisphaeriales</taxon>
        <taxon>Apiosporaceae</taxon>
        <taxon>Apiospora</taxon>
    </lineage>
</organism>
<proteinExistence type="inferred from homology"/>
<evidence type="ECO:0000256" key="2">
    <source>
        <dbReference type="ARBA" id="ARBA00022692"/>
    </source>
</evidence>
<evidence type="ECO:0000256" key="5">
    <source>
        <dbReference type="ARBA" id="ARBA00038359"/>
    </source>
</evidence>
<dbReference type="PANTHER" id="PTHR33048">
    <property type="entry name" value="PTH11-LIKE INTEGRAL MEMBRANE PROTEIN (AFU_ORTHOLOGUE AFUA_5G11245)"/>
    <property type="match status" value="1"/>
</dbReference>
<feature type="transmembrane region" description="Helical" evidence="6">
    <location>
        <begin position="120"/>
        <end position="138"/>
    </location>
</feature>
<feature type="transmembrane region" description="Helical" evidence="6">
    <location>
        <begin position="193"/>
        <end position="215"/>
    </location>
</feature>
<keyword evidence="4 6" id="KW-0472">Membrane</keyword>